<dbReference type="EMBL" id="JACFXV010000043">
    <property type="protein sequence ID" value="MBA5776834.1"/>
    <property type="molecule type" value="Genomic_DNA"/>
</dbReference>
<dbReference type="Proteomes" id="UP000541109">
    <property type="component" value="Unassembled WGS sequence"/>
</dbReference>
<comment type="caution">
    <text evidence="2">The sequence shown here is derived from an EMBL/GenBank/DDBJ whole genome shotgun (WGS) entry which is preliminary data.</text>
</comment>
<reference evidence="2 3" key="1">
    <citation type="submission" date="2020-07" db="EMBL/GenBank/DDBJ databases">
        <title>Stappia sp., F7233, whole genome shotgun sequencing project.</title>
        <authorList>
            <person name="Jiang S."/>
            <person name="Liu Z.W."/>
            <person name="Du Z.J."/>
        </authorList>
    </citation>
    <scope>NUCLEOTIDE SEQUENCE [LARGE SCALE GENOMIC DNA]</scope>
    <source>
        <strain evidence="2 3">F7233</strain>
    </source>
</reference>
<evidence type="ECO:0000313" key="3">
    <source>
        <dbReference type="Proteomes" id="UP000541109"/>
    </source>
</evidence>
<dbReference type="SUPFAM" id="SSF141371">
    <property type="entry name" value="PilZ domain-like"/>
    <property type="match status" value="1"/>
</dbReference>
<name>A0A839ACY5_9HYPH</name>
<keyword evidence="3" id="KW-1185">Reference proteome</keyword>
<gene>
    <name evidence="2" type="ORF">H2509_06790</name>
</gene>
<dbReference type="AlphaFoldDB" id="A0A839ACY5"/>
<feature type="domain" description="PilZ" evidence="1">
    <location>
        <begin position="5"/>
        <end position="81"/>
    </location>
</feature>
<proteinExistence type="predicted"/>
<dbReference type="InterPro" id="IPR009875">
    <property type="entry name" value="PilZ_domain"/>
</dbReference>
<dbReference type="Gene3D" id="2.40.10.220">
    <property type="entry name" value="predicted glycosyltransferase like domains"/>
    <property type="match status" value="1"/>
</dbReference>
<organism evidence="2 3">
    <name type="scientific">Stappia albiluteola</name>
    <dbReference type="NCBI Taxonomy" id="2758565"/>
    <lineage>
        <taxon>Bacteria</taxon>
        <taxon>Pseudomonadati</taxon>
        <taxon>Pseudomonadota</taxon>
        <taxon>Alphaproteobacteria</taxon>
        <taxon>Hyphomicrobiales</taxon>
        <taxon>Stappiaceae</taxon>
        <taxon>Stappia</taxon>
    </lineage>
</organism>
<dbReference type="GO" id="GO:0035438">
    <property type="term" value="F:cyclic-di-GMP binding"/>
    <property type="evidence" value="ECO:0007669"/>
    <property type="project" value="InterPro"/>
</dbReference>
<evidence type="ECO:0000313" key="2">
    <source>
        <dbReference type="EMBL" id="MBA5776834.1"/>
    </source>
</evidence>
<dbReference type="Pfam" id="PF07238">
    <property type="entry name" value="PilZ"/>
    <property type="match status" value="1"/>
</dbReference>
<evidence type="ECO:0000259" key="1">
    <source>
        <dbReference type="Pfam" id="PF07238"/>
    </source>
</evidence>
<dbReference type="RefSeq" id="WP_182163568.1">
    <property type="nucleotide sequence ID" value="NZ_JACFXV010000043.1"/>
</dbReference>
<protein>
    <submittedName>
        <fullName evidence="2">PilZ domain-containing protein</fullName>
    </submittedName>
</protein>
<sequence>MSNSERRKATRRRTLKGGKIILGRVSVFDCTVRNLSDTGALLKLPSTVGIPDEFEFKIANDDIHVIAKVRWRTETEIGVFFEKRLP</sequence>
<accession>A0A839ACY5</accession>